<evidence type="ECO:0000259" key="2">
    <source>
        <dbReference type="Pfam" id="PF13475"/>
    </source>
</evidence>
<dbReference type="RefSeq" id="XP_002668066.1">
    <property type="nucleotide sequence ID" value="XM_002668020.1"/>
</dbReference>
<accession>D2W6I0</accession>
<sequence>MKRQPTEEVSSNNKKIKQTNDEESTLSEQETNKKLGLIKTFLDDFIEYKTNYDDEDIAEEDFEEEAQKDANVERLRKFRDKSYKKNCGIDWKKDRSMIIEQTAKLSTASDMMVVAKEFKLWNEKEFVIKLIEKSEYDLSYEIPKKLKKDRDVNLASAKKHGIISDGLEKDREIVMAAASSGNLSWLPKEFSNDREIVMAAVANNGRILRGVGDELKNDREIVRKAIENDGCAIADAPEEFQKDRELAEMAVKQNGRAFICLKEFENDRELLKIAIKGDTTIIDKLPFAIKNDREIIMLAVEKDGLAIKYASADLRNQKDIVMKAIEKNPDVLCYTPLK</sequence>
<evidence type="ECO:0000313" key="3">
    <source>
        <dbReference type="EMBL" id="EFC35322.1"/>
    </source>
</evidence>
<dbReference type="Pfam" id="PF13475">
    <property type="entry name" value="DUF4116"/>
    <property type="match status" value="3"/>
</dbReference>
<feature type="domain" description="DUF4116" evidence="2">
    <location>
        <begin position="243"/>
        <end position="286"/>
    </location>
</feature>
<evidence type="ECO:0000256" key="1">
    <source>
        <dbReference type="SAM" id="MobiDB-lite"/>
    </source>
</evidence>
<dbReference type="Proteomes" id="UP000006671">
    <property type="component" value="Unassembled WGS sequence"/>
</dbReference>
<proteinExistence type="predicted"/>
<name>D2W6I0_NAEGR</name>
<dbReference type="GeneID" id="8860206"/>
<keyword evidence="4" id="KW-1185">Reference proteome</keyword>
<dbReference type="AlphaFoldDB" id="D2W6I0"/>
<reference evidence="3 4" key="1">
    <citation type="journal article" date="2010" name="Cell">
        <title>The genome of Naegleria gruberi illuminates early eukaryotic versatility.</title>
        <authorList>
            <person name="Fritz-Laylin L.K."/>
            <person name="Prochnik S.E."/>
            <person name="Ginger M.L."/>
            <person name="Dacks J.B."/>
            <person name="Carpenter M.L."/>
            <person name="Field M.C."/>
            <person name="Kuo A."/>
            <person name="Paredez A."/>
            <person name="Chapman J."/>
            <person name="Pham J."/>
            <person name="Shu S."/>
            <person name="Neupane R."/>
            <person name="Cipriano M."/>
            <person name="Mancuso J."/>
            <person name="Tu H."/>
            <person name="Salamov A."/>
            <person name="Lindquist E."/>
            <person name="Shapiro H."/>
            <person name="Lucas S."/>
            <person name="Grigoriev I.V."/>
            <person name="Cande W.Z."/>
            <person name="Fulton C."/>
            <person name="Rokhsar D.S."/>
            <person name="Dawson S.C."/>
        </authorList>
    </citation>
    <scope>NUCLEOTIDE SEQUENCE [LARGE SCALE GENOMIC DNA]</scope>
    <source>
        <strain evidence="3 4">NEG-M</strain>
    </source>
</reference>
<dbReference type="VEuPathDB" id="AmoebaDB:NAEGRDRAFT_54979"/>
<evidence type="ECO:0000313" key="4">
    <source>
        <dbReference type="Proteomes" id="UP000006671"/>
    </source>
</evidence>
<organism evidence="4">
    <name type="scientific">Naegleria gruberi</name>
    <name type="common">Amoeba</name>
    <dbReference type="NCBI Taxonomy" id="5762"/>
    <lineage>
        <taxon>Eukaryota</taxon>
        <taxon>Discoba</taxon>
        <taxon>Heterolobosea</taxon>
        <taxon>Tetramitia</taxon>
        <taxon>Eutetramitia</taxon>
        <taxon>Vahlkampfiidae</taxon>
        <taxon>Naegleria</taxon>
    </lineage>
</organism>
<feature type="domain" description="DUF4116" evidence="2">
    <location>
        <begin position="193"/>
        <end position="241"/>
    </location>
</feature>
<protein>
    <submittedName>
        <fullName evidence="3">Predicted protein</fullName>
    </submittedName>
</protein>
<dbReference type="KEGG" id="ngr:NAEGRDRAFT_54979"/>
<feature type="domain" description="DUF4116" evidence="2">
    <location>
        <begin position="292"/>
        <end position="336"/>
    </location>
</feature>
<dbReference type="InterPro" id="IPR025197">
    <property type="entry name" value="DUF4116"/>
</dbReference>
<dbReference type="InParanoid" id="D2W6I0"/>
<gene>
    <name evidence="3" type="ORF">NAEGRDRAFT_54979</name>
</gene>
<dbReference type="EMBL" id="GG739365">
    <property type="protein sequence ID" value="EFC35322.1"/>
    <property type="molecule type" value="Genomic_DNA"/>
</dbReference>
<feature type="region of interest" description="Disordered" evidence="1">
    <location>
        <begin position="1"/>
        <end position="29"/>
    </location>
</feature>